<keyword evidence="4" id="KW-1185">Reference proteome</keyword>
<evidence type="ECO:0000256" key="2">
    <source>
        <dbReference type="SAM" id="SignalP"/>
    </source>
</evidence>
<proteinExistence type="predicted"/>
<accession>A0A9P7EIG0</accession>
<feature type="transmembrane region" description="Helical" evidence="1">
    <location>
        <begin position="37"/>
        <end position="56"/>
    </location>
</feature>
<evidence type="ECO:0000313" key="3">
    <source>
        <dbReference type="EMBL" id="KAG1822470.1"/>
    </source>
</evidence>
<reference evidence="3" key="1">
    <citation type="journal article" date="2020" name="New Phytol.">
        <title>Comparative genomics reveals dynamic genome evolution in host specialist ectomycorrhizal fungi.</title>
        <authorList>
            <person name="Lofgren L.A."/>
            <person name="Nguyen N.H."/>
            <person name="Vilgalys R."/>
            <person name="Ruytinx J."/>
            <person name="Liao H.L."/>
            <person name="Branco S."/>
            <person name="Kuo A."/>
            <person name="LaButti K."/>
            <person name="Lipzen A."/>
            <person name="Andreopoulos W."/>
            <person name="Pangilinan J."/>
            <person name="Riley R."/>
            <person name="Hundley H."/>
            <person name="Na H."/>
            <person name="Barry K."/>
            <person name="Grigoriev I.V."/>
            <person name="Stajich J.E."/>
            <person name="Kennedy P.G."/>
        </authorList>
    </citation>
    <scope>NUCLEOTIDE SEQUENCE</scope>
    <source>
        <strain evidence="3">MN1</strain>
    </source>
</reference>
<dbReference type="AlphaFoldDB" id="A0A9P7EIG0"/>
<dbReference type="RefSeq" id="XP_041196876.1">
    <property type="nucleotide sequence ID" value="XM_041334645.1"/>
</dbReference>
<evidence type="ECO:0008006" key="5">
    <source>
        <dbReference type="Google" id="ProtNLM"/>
    </source>
</evidence>
<dbReference type="EMBL" id="JABBWG010000005">
    <property type="protein sequence ID" value="KAG1822470.1"/>
    <property type="molecule type" value="Genomic_DNA"/>
</dbReference>
<sequence length="108" mass="12475">MIVVVSTWVLVTARMVFAFPLIHVRVKNHTEIDDEGLLVPLCCLASLLFISTWWFPQFESTQCRRKNDGFSTHSNMYLIPYLRDSCSECSWLLCGLVRFDMDDPVIAN</sequence>
<protein>
    <recommendedName>
        <fullName evidence="5">Secreted peptide</fullName>
    </recommendedName>
</protein>
<evidence type="ECO:0000256" key="1">
    <source>
        <dbReference type="SAM" id="Phobius"/>
    </source>
</evidence>
<name>A0A9P7EIG0_9AGAM</name>
<dbReference type="OrthoDB" id="2692812at2759"/>
<comment type="caution">
    <text evidence="3">The sequence shown here is derived from an EMBL/GenBank/DDBJ whole genome shotgun (WGS) entry which is preliminary data.</text>
</comment>
<keyword evidence="2" id="KW-0732">Signal</keyword>
<feature type="signal peptide" evidence="2">
    <location>
        <begin position="1"/>
        <end position="18"/>
    </location>
</feature>
<evidence type="ECO:0000313" key="4">
    <source>
        <dbReference type="Proteomes" id="UP000807769"/>
    </source>
</evidence>
<gene>
    <name evidence="3" type="ORF">BJ212DRAFT_1327991</name>
</gene>
<keyword evidence="1" id="KW-0812">Transmembrane</keyword>
<feature type="chain" id="PRO_5040320114" description="Secreted peptide" evidence="2">
    <location>
        <begin position="19"/>
        <end position="108"/>
    </location>
</feature>
<dbReference type="GeneID" id="64628662"/>
<organism evidence="3 4">
    <name type="scientific">Suillus subaureus</name>
    <dbReference type="NCBI Taxonomy" id="48587"/>
    <lineage>
        <taxon>Eukaryota</taxon>
        <taxon>Fungi</taxon>
        <taxon>Dikarya</taxon>
        <taxon>Basidiomycota</taxon>
        <taxon>Agaricomycotina</taxon>
        <taxon>Agaricomycetes</taxon>
        <taxon>Agaricomycetidae</taxon>
        <taxon>Boletales</taxon>
        <taxon>Suillineae</taxon>
        <taxon>Suillaceae</taxon>
        <taxon>Suillus</taxon>
    </lineage>
</organism>
<dbReference type="Proteomes" id="UP000807769">
    <property type="component" value="Unassembled WGS sequence"/>
</dbReference>
<keyword evidence="1" id="KW-0472">Membrane</keyword>
<keyword evidence="1" id="KW-1133">Transmembrane helix</keyword>